<dbReference type="InterPro" id="IPR042092">
    <property type="entry name" value="PsdUridine_s_RsuA/RluB/E/F_cat"/>
</dbReference>
<dbReference type="SUPFAM" id="SSF55174">
    <property type="entry name" value="Alpha-L RNA-binding motif"/>
    <property type="match status" value="1"/>
</dbReference>
<sequence length="279" mass="31980">MRLNKFLSDAGVCSRREADRLVESGRVSIDGKPAMLGSQVEEHNRICIDGKEIQRQERKVLLLFHKPRGIECTADMRVKKNVISYVNYPLRVYYAGRLDKDSEGLLLLTNQGDLVQELMKAGNFHEKEYVVTVNKPVTEEFMRKIREGVPILGTVTRKCLAERVGNTEFRIVLTQGLNRQIRRMCEYLGYEVKRLKRVRIMNLELGELPVGQYREATQEELSELHKLLEKSQKSRQEGREKERYAGGKPVKNAGKYRTPSSWKKKTGKAGKNGGLKKNG</sequence>
<evidence type="ECO:0000313" key="8">
    <source>
        <dbReference type="Proteomes" id="UP000250003"/>
    </source>
</evidence>
<dbReference type="RefSeq" id="WP_111918667.1">
    <property type="nucleotide sequence ID" value="NZ_CAUWHR010000012.1"/>
</dbReference>
<protein>
    <recommendedName>
        <fullName evidence="4">Pseudouridine synthase</fullName>
        <ecNumber evidence="4">5.4.99.-</ecNumber>
    </recommendedName>
</protein>
<dbReference type="KEGG" id="blau:DQQ01_04260"/>
<name>A0A2Z4U8X8_9FIRM</name>
<reference evidence="8" key="1">
    <citation type="submission" date="2018-06" db="EMBL/GenBank/DDBJ databases">
        <title>Description of Blautia argi sp. nov., a new anaerobic isolated from dog feces.</title>
        <authorList>
            <person name="Chang Y.-H."/>
            <person name="Paek J."/>
            <person name="Shin Y."/>
        </authorList>
    </citation>
    <scope>NUCLEOTIDE SEQUENCE [LARGE SCALE GENOMIC DNA]</scope>
    <source>
        <strain evidence="8">KCTC 15426</strain>
    </source>
</reference>
<evidence type="ECO:0000256" key="3">
    <source>
        <dbReference type="PROSITE-ProRule" id="PRU00182"/>
    </source>
</evidence>
<dbReference type="InterPro" id="IPR020103">
    <property type="entry name" value="PsdUridine_synth_cat_dom_sf"/>
</dbReference>
<dbReference type="NCBIfam" id="TIGR00093">
    <property type="entry name" value="pseudouridine synthase"/>
    <property type="match status" value="1"/>
</dbReference>
<dbReference type="FunFam" id="3.30.70.1560:FF:000002">
    <property type="entry name" value="Pseudouridine synthase"/>
    <property type="match status" value="1"/>
</dbReference>
<dbReference type="Gene3D" id="3.10.290.10">
    <property type="entry name" value="RNA-binding S4 domain"/>
    <property type="match status" value="1"/>
</dbReference>
<dbReference type="AlphaFoldDB" id="A0A2Z4U8X8"/>
<comment type="similarity">
    <text evidence="1 4">Belongs to the pseudouridine synthase RsuA family.</text>
</comment>
<dbReference type="Gene3D" id="3.30.70.580">
    <property type="entry name" value="Pseudouridine synthase I, catalytic domain, N-terminal subdomain"/>
    <property type="match status" value="1"/>
</dbReference>
<dbReference type="Gene3D" id="3.30.70.1560">
    <property type="entry name" value="Alpha-L RNA-binding motif"/>
    <property type="match status" value="1"/>
</dbReference>
<dbReference type="Pfam" id="PF01479">
    <property type="entry name" value="S4"/>
    <property type="match status" value="1"/>
</dbReference>
<dbReference type="InterPro" id="IPR000748">
    <property type="entry name" value="PsdUridine_synth_RsuA/RluB/E/F"/>
</dbReference>
<dbReference type="CDD" id="cd00165">
    <property type="entry name" value="S4"/>
    <property type="match status" value="1"/>
</dbReference>
<dbReference type="PANTHER" id="PTHR47683:SF2">
    <property type="entry name" value="RNA-BINDING S4 DOMAIN-CONTAINING PROTEIN"/>
    <property type="match status" value="1"/>
</dbReference>
<dbReference type="Pfam" id="PF00849">
    <property type="entry name" value="PseudoU_synth_2"/>
    <property type="match status" value="1"/>
</dbReference>
<evidence type="ECO:0000256" key="5">
    <source>
        <dbReference type="SAM" id="MobiDB-lite"/>
    </source>
</evidence>
<keyword evidence="2 4" id="KW-0413">Isomerase</keyword>
<dbReference type="Proteomes" id="UP000250003">
    <property type="component" value="Chromosome"/>
</dbReference>
<dbReference type="InterPro" id="IPR002942">
    <property type="entry name" value="S4_RNA-bd"/>
</dbReference>
<dbReference type="GO" id="GO:0003723">
    <property type="term" value="F:RNA binding"/>
    <property type="evidence" value="ECO:0007669"/>
    <property type="project" value="UniProtKB-KW"/>
</dbReference>
<dbReference type="InterPro" id="IPR050343">
    <property type="entry name" value="RsuA_PseudoU_synthase"/>
</dbReference>
<evidence type="ECO:0000256" key="2">
    <source>
        <dbReference type="ARBA" id="ARBA00023235"/>
    </source>
</evidence>
<accession>A0A2Z4U8X8</accession>
<keyword evidence="8" id="KW-1185">Reference proteome</keyword>
<dbReference type="FunFam" id="3.10.290.10:FF:000003">
    <property type="entry name" value="Pseudouridine synthase"/>
    <property type="match status" value="1"/>
</dbReference>
<dbReference type="PANTHER" id="PTHR47683">
    <property type="entry name" value="PSEUDOURIDINE SYNTHASE FAMILY PROTEIN-RELATED"/>
    <property type="match status" value="1"/>
</dbReference>
<dbReference type="InterPro" id="IPR020094">
    <property type="entry name" value="TruA/RsuA/RluB/E/F_N"/>
</dbReference>
<evidence type="ECO:0000313" key="7">
    <source>
        <dbReference type="EMBL" id="AWY97486.1"/>
    </source>
</evidence>
<feature type="compositionally biased region" description="Basic and acidic residues" evidence="5">
    <location>
        <begin position="228"/>
        <end position="245"/>
    </location>
</feature>
<gene>
    <name evidence="7" type="ORF">DQQ01_04260</name>
</gene>
<organism evidence="7 8">
    <name type="scientific">Blautia argi</name>
    <dbReference type="NCBI Taxonomy" id="1912897"/>
    <lineage>
        <taxon>Bacteria</taxon>
        <taxon>Bacillati</taxon>
        <taxon>Bacillota</taxon>
        <taxon>Clostridia</taxon>
        <taxon>Lachnospirales</taxon>
        <taxon>Lachnospiraceae</taxon>
        <taxon>Blautia</taxon>
    </lineage>
</organism>
<evidence type="ECO:0000256" key="1">
    <source>
        <dbReference type="ARBA" id="ARBA00008348"/>
    </source>
</evidence>
<keyword evidence="3" id="KW-0694">RNA-binding</keyword>
<evidence type="ECO:0000256" key="4">
    <source>
        <dbReference type="RuleBase" id="RU003887"/>
    </source>
</evidence>
<feature type="region of interest" description="Disordered" evidence="5">
    <location>
        <begin position="228"/>
        <end position="279"/>
    </location>
</feature>
<dbReference type="InterPro" id="IPR018496">
    <property type="entry name" value="PsdUridine_synth_RsuA/RluB_CS"/>
</dbReference>
<dbReference type="InterPro" id="IPR036986">
    <property type="entry name" value="S4_RNA-bd_sf"/>
</dbReference>
<dbReference type="GO" id="GO:0000455">
    <property type="term" value="P:enzyme-directed rRNA pseudouridine synthesis"/>
    <property type="evidence" value="ECO:0007669"/>
    <property type="project" value="UniProtKB-ARBA"/>
</dbReference>
<dbReference type="GO" id="GO:0120159">
    <property type="term" value="F:rRNA pseudouridine synthase activity"/>
    <property type="evidence" value="ECO:0007669"/>
    <property type="project" value="UniProtKB-ARBA"/>
</dbReference>
<dbReference type="InterPro" id="IPR006145">
    <property type="entry name" value="PsdUridine_synth_RsuA/RluA"/>
</dbReference>
<feature type="domain" description="RNA-binding S4" evidence="6">
    <location>
        <begin position="1"/>
        <end position="58"/>
    </location>
</feature>
<dbReference type="EC" id="5.4.99.-" evidence="4"/>
<proteinExistence type="inferred from homology"/>
<dbReference type="SMART" id="SM00363">
    <property type="entry name" value="S4"/>
    <property type="match status" value="1"/>
</dbReference>
<evidence type="ECO:0000259" key="6">
    <source>
        <dbReference type="SMART" id="SM00363"/>
    </source>
</evidence>
<dbReference type="EMBL" id="CP030280">
    <property type="protein sequence ID" value="AWY97486.1"/>
    <property type="molecule type" value="Genomic_DNA"/>
</dbReference>
<dbReference type="SUPFAM" id="SSF55120">
    <property type="entry name" value="Pseudouridine synthase"/>
    <property type="match status" value="1"/>
</dbReference>
<dbReference type="OrthoDB" id="9807213at2"/>
<dbReference type="PROSITE" id="PS01149">
    <property type="entry name" value="PSI_RSU"/>
    <property type="match status" value="1"/>
</dbReference>
<dbReference type="PROSITE" id="PS50889">
    <property type="entry name" value="S4"/>
    <property type="match status" value="1"/>
</dbReference>